<keyword evidence="1" id="KW-0812">Transmembrane</keyword>
<name>W9NKK4_FUSOX</name>
<protein>
    <submittedName>
        <fullName evidence="2">Uncharacterized protein</fullName>
    </submittedName>
</protein>
<keyword evidence="1" id="KW-0472">Membrane</keyword>
<evidence type="ECO:0000313" key="2">
    <source>
        <dbReference type="EMBL" id="EXA28395.1"/>
    </source>
</evidence>
<dbReference type="AlphaFoldDB" id="W9NKK4"/>
<accession>W9NKK4</accession>
<dbReference type="Proteomes" id="UP000030751">
    <property type="component" value="Unassembled WGS sequence"/>
</dbReference>
<gene>
    <name evidence="2" type="ORF">FOVG_19999</name>
</gene>
<dbReference type="HOGENOM" id="CLU_1015787_0_0_1"/>
<reference evidence="2" key="1">
    <citation type="submission" date="2011-10" db="EMBL/GenBank/DDBJ databases">
        <title>The Genome Sequence of Fusarium oxysporum HDV247.</title>
        <authorList>
            <consortium name="The Broad Institute Genome Sequencing Platform"/>
            <person name="Ma L.-J."/>
            <person name="Gale L.R."/>
            <person name="Schwartz D.C."/>
            <person name="Zhou S."/>
            <person name="Corby-Kistler H."/>
            <person name="Young S.K."/>
            <person name="Zeng Q."/>
            <person name="Gargeya S."/>
            <person name="Fitzgerald M."/>
            <person name="Haas B."/>
            <person name="Abouelleil A."/>
            <person name="Alvarado L."/>
            <person name="Arachchi H.M."/>
            <person name="Berlin A."/>
            <person name="Brown A."/>
            <person name="Chapman S.B."/>
            <person name="Chen Z."/>
            <person name="Dunbar C."/>
            <person name="Freedman E."/>
            <person name="Gearin G."/>
            <person name="Goldberg J."/>
            <person name="Griggs A."/>
            <person name="Gujja S."/>
            <person name="Heiman D."/>
            <person name="Howarth C."/>
            <person name="Larson L."/>
            <person name="Lui A."/>
            <person name="MacDonald P.J.P."/>
            <person name="Montmayeur A."/>
            <person name="Murphy C."/>
            <person name="Neiman D."/>
            <person name="Pearson M."/>
            <person name="Priest M."/>
            <person name="Roberts A."/>
            <person name="Saif S."/>
            <person name="Shea T."/>
            <person name="Shenoy N."/>
            <person name="Sisk P."/>
            <person name="Stolte C."/>
            <person name="Sykes S."/>
            <person name="Wortman J."/>
            <person name="Nusbaum C."/>
            <person name="Birren B."/>
        </authorList>
    </citation>
    <scope>NUCLEOTIDE SEQUENCE [LARGE SCALE GENOMIC DNA]</scope>
    <source>
        <strain evidence="2">HDV247</strain>
    </source>
</reference>
<feature type="transmembrane region" description="Helical" evidence="1">
    <location>
        <begin position="160"/>
        <end position="179"/>
    </location>
</feature>
<evidence type="ECO:0000256" key="1">
    <source>
        <dbReference type="SAM" id="Phobius"/>
    </source>
</evidence>
<keyword evidence="1" id="KW-1133">Transmembrane helix</keyword>
<organism evidence="2">
    <name type="scientific">Fusarium oxysporum f. sp. pisi HDV247</name>
    <dbReference type="NCBI Taxonomy" id="1080344"/>
    <lineage>
        <taxon>Eukaryota</taxon>
        <taxon>Fungi</taxon>
        <taxon>Dikarya</taxon>
        <taxon>Ascomycota</taxon>
        <taxon>Pezizomycotina</taxon>
        <taxon>Sordariomycetes</taxon>
        <taxon>Hypocreomycetidae</taxon>
        <taxon>Hypocreales</taxon>
        <taxon>Nectriaceae</taxon>
        <taxon>Fusarium</taxon>
        <taxon>Fusarium oxysporum species complex</taxon>
    </lineage>
</organism>
<sequence>MDKKDLITDDLLKNTNRGPIFTPNMVRIILSWVADESIRDMNVEWIDLSILNACTDVIGHYLTNRDMDWGRNHIFGHHEWKPVATRTTPAFARALLNPDTTANDRDVISFQNAIQQVAFLDNVEKSPRRAAAVTAVLYAGMLRAAAQLDDDNAAHAEKVVSGLGLAFIALNIVIGIAPIPSQAKEFKAYLDPLQAHLVKMEQGKYVSGQLALVLKKILHDAIFLKARHGEHVPGFQDAKERPRKHEQRTRQVVGEKFEYLTIKHLNDLGVEWSA</sequence>
<proteinExistence type="predicted"/>
<reference evidence="2" key="2">
    <citation type="submission" date="2014-02" db="EMBL/GenBank/DDBJ databases">
        <title>Annotation of the Genome Sequence of Fusarium oxysporum HDV247.</title>
        <authorList>
            <consortium name="The Broad Institute Genomics Platform"/>
            <person name="Ma L.-J."/>
            <person name="Corby-Kistler H."/>
            <person name="Broz K."/>
            <person name="Gale L.R."/>
            <person name="Jonkers W."/>
            <person name="O'Donnell K."/>
            <person name="Ploetz R."/>
            <person name="Steinberg C."/>
            <person name="Schwartz D.C."/>
            <person name="VanEtten H."/>
            <person name="Zhou S."/>
            <person name="Young S.K."/>
            <person name="Zeng Q."/>
            <person name="Gargeya S."/>
            <person name="Fitzgerald M."/>
            <person name="Abouelleil A."/>
            <person name="Alvarado L."/>
            <person name="Chapman S.B."/>
            <person name="Gainer-Dewar J."/>
            <person name="Goldberg J."/>
            <person name="Griggs A."/>
            <person name="Gujja S."/>
            <person name="Hansen M."/>
            <person name="Howarth C."/>
            <person name="Imamovic A."/>
            <person name="Ireland A."/>
            <person name="Larimer J."/>
            <person name="McCowan C."/>
            <person name="Murphy C."/>
            <person name="Pearson M."/>
            <person name="Poon T.W."/>
            <person name="Priest M."/>
            <person name="Roberts A."/>
            <person name="Saif S."/>
            <person name="Shea T."/>
            <person name="Sykes S."/>
            <person name="Wortman J."/>
            <person name="Nusbaum C."/>
            <person name="Birren B."/>
        </authorList>
    </citation>
    <scope>NUCLEOTIDE SEQUENCE</scope>
    <source>
        <strain evidence="2">HDV247</strain>
    </source>
</reference>
<dbReference type="EMBL" id="KI981469">
    <property type="protein sequence ID" value="EXA28395.1"/>
    <property type="molecule type" value="Genomic_DNA"/>
</dbReference>